<dbReference type="InterPro" id="IPR033939">
    <property type="entry name" value="BCAT_family"/>
</dbReference>
<comment type="cofactor">
    <cofactor evidence="1 16">
        <name>pyridoxal 5'-phosphate</name>
        <dbReference type="ChEBI" id="CHEBI:597326"/>
    </cofactor>
</comment>
<evidence type="ECO:0000256" key="5">
    <source>
        <dbReference type="ARBA" id="ARBA00005072"/>
    </source>
</evidence>
<evidence type="ECO:0000256" key="10">
    <source>
        <dbReference type="ARBA" id="ARBA00022898"/>
    </source>
</evidence>
<comment type="pathway">
    <text evidence="5 18">Amino-acid biosynthesis; L-leucine biosynthesis; L-leucine from 3-methyl-2-oxobutanoate: step 4/4.</text>
</comment>
<evidence type="ECO:0000256" key="6">
    <source>
        <dbReference type="ARBA" id="ARBA00009320"/>
    </source>
</evidence>
<evidence type="ECO:0000256" key="11">
    <source>
        <dbReference type="ARBA" id="ARBA00023304"/>
    </source>
</evidence>
<evidence type="ECO:0000256" key="1">
    <source>
        <dbReference type="ARBA" id="ARBA00001933"/>
    </source>
</evidence>
<comment type="pathway">
    <text evidence="3 18">Amino-acid biosynthesis; L-isoleucine biosynthesis; L-isoleucine from 2-oxobutanoate: step 4/4.</text>
</comment>
<name>A0ABY6DIG2_9NEIS</name>
<reference evidence="19" key="1">
    <citation type="submission" date="2022-10" db="EMBL/GenBank/DDBJ databases">
        <title>Chitiniphilus purpureus sp. nov., a novel chitin-degrading bacterium isolated from crawfish pond sediment.</title>
        <authorList>
            <person name="Li K."/>
        </authorList>
    </citation>
    <scope>NUCLEOTIDE SEQUENCE</scope>
    <source>
        <strain evidence="19">CD1</strain>
    </source>
</reference>
<evidence type="ECO:0000256" key="3">
    <source>
        <dbReference type="ARBA" id="ARBA00004824"/>
    </source>
</evidence>
<dbReference type="EC" id="2.6.1.42" evidence="17"/>
<protein>
    <recommendedName>
        <fullName evidence="17">Branched-chain-amino-acid aminotransferase</fullName>
        <ecNumber evidence="17">2.6.1.42</ecNumber>
    </recommendedName>
</protein>
<dbReference type="NCBIfam" id="NF009897">
    <property type="entry name" value="PRK13357.1"/>
    <property type="match status" value="1"/>
</dbReference>
<evidence type="ECO:0000256" key="8">
    <source>
        <dbReference type="ARBA" id="ARBA00022605"/>
    </source>
</evidence>
<evidence type="ECO:0000256" key="18">
    <source>
        <dbReference type="RuleBase" id="RU004519"/>
    </source>
</evidence>
<dbReference type="CDD" id="cd01557">
    <property type="entry name" value="BCAT_beta_family"/>
    <property type="match status" value="1"/>
</dbReference>
<keyword evidence="8 17" id="KW-0028">Amino-acid biosynthesis</keyword>
<evidence type="ECO:0000256" key="12">
    <source>
        <dbReference type="ARBA" id="ARBA00048212"/>
    </source>
</evidence>
<evidence type="ECO:0000313" key="20">
    <source>
        <dbReference type="Proteomes" id="UP001061302"/>
    </source>
</evidence>
<evidence type="ECO:0000256" key="7">
    <source>
        <dbReference type="ARBA" id="ARBA00022576"/>
    </source>
</evidence>
<evidence type="ECO:0000256" key="14">
    <source>
        <dbReference type="ARBA" id="ARBA00049229"/>
    </source>
</evidence>
<dbReference type="InterPro" id="IPR036038">
    <property type="entry name" value="Aminotransferase-like"/>
</dbReference>
<evidence type="ECO:0000256" key="15">
    <source>
        <dbReference type="RuleBase" id="RU004106"/>
    </source>
</evidence>
<organism evidence="19 20">
    <name type="scientific">Chitiniphilus purpureus</name>
    <dbReference type="NCBI Taxonomy" id="2981137"/>
    <lineage>
        <taxon>Bacteria</taxon>
        <taxon>Pseudomonadati</taxon>
        <taxon>Pseudomonadota</taxon>
        <taxon>Betaproteobacteria</taxon>
        <taxon>Neisseriales</taxon>
        <taxon>Chitinibacteraceae</taxon>
        <taxon>Chitiniphilus</taxon>
    </lineage>
</organism>
<dbReference type="PANTHER" id="PTHR11825:SF44">
    <property type="entry name" value="BRANCHED-CHAIN-AMINO-ACID AMINOTRANSFERASE"/>
    <property type="match status" value="1"/>
</dbReference>
<comment type="similarity">
    <text evidence="6 15">Belongs to the class-IV pyridoxal-phosphate-dependent aminotransferase family.</text>
</comment>
<evidence type="ECO:0000256" key="9">
    <source>
        <dbReference type="ARBA" id="ARBA00022679"/>
    </source>
</evidence>
<comment type="pathway">
    <text evidence="4 18">Amino-acid biosynthesis; L-valine biosynthesis; L-valine from pyruvate: step 4/4.</text>
</comment>
<comment type="catalytic activity">
    <reaction evidence="14 17">
        <text>L-leucine + 2-oxoglutarate = 4-methyl-2-oxopentanoate + L-glutamate</text>
        <dbReference type="Rhea" id="RHEA:18321"/>
        <dbReference type="ChEBI" id="CHEBI:16810"/>
        <dbReference type="ChEBI" id="CHEBI:17865"/>
        <dbReference type="ChEBI" id="CHEBI:29985"/>
        <dbReference type="ChEBI" id="CHEBI:57427"/>
        <dbReference type="EC" id="2.6.1.42"/>
    </reaction>
</comment>
<dbReference type="InterPro" id="IPR001544">
    <property type="entry name" value="Aminotrans_IV"/>
</dbReference>
<dbReference type="PROSITE" id="PS00770">
    <property type="entry name" value="AA_TRANSFER_CLASS_4"/>
    <property type="match status" value="1"/>
</dbReference>
<evidence type="ECO:0000256" key="4">
    <source>
        <dbReference type="ARBA" id="ARBA00004931"/>
    </source>
</evidence>
<dbReference type="Gene3D" id="3.20.10.10">
    <property type="entry name" value="D-amino Acid Aminotransferase, subunit A, domain 2"/>
    <property type="match status" value="1"/>
</dbReference>
<proteinExistence type="inferred from homology"/>
<dbReference type="PANTHER" id="PTHR11825">
    <property type="entry name" value="SUBGROUP IIII AMINOTRANSFERASE"/>
    <property type="match status" value="1"/>
</dbReference>
<dbReference type="GO" id="GO:0004084">
    <property type="term" value="F:branched-chain-amino-acid transaminase activity"/>
    <property type="evidence" value="ECO:0007669"/>
    <property type="project" value="UniProtKB-EC"/>
</dbReference>
<dbReference type="InterPro" id="IPR043132">
    <property type="entry name" value="BCAT-like_C"/>
</dbReference>
<keyword evidence="10 16" id="KW-0663">Pyridoxal phosphate</keyword>
<dbReference type="InterPro" id="IPR043131">
    <property type="entry name" value="BCAT-like_N"/>
</dbReference>
<comment type="function">
    <text evidence="2">Acts on leucine, isoleucine and valine.</text>
</comment>
<keyword evidence="20" id="KW-1185">Reference proteome</keyword>
<dbReference type="InterPro" id="IPR018300">
    <property type="entry name" value="Aminotrans_IV_CS"/>
</dbReference>
<evidence type="ECO:0000313" key="19">
    <source>
        <dbReference type="EMBL" id="UXY14135.1"/>
    </source>
</evidence>
<evidence type="ECO:0000256" key="2">
    <source>
        <dbReference type="ARBA" id="ARBA00003109"/>
    </source>
</evidence>
<keyword evidence="7 17" id="KW-0032">Aminotransferase</keyword>
<accession>A0ABY6DIG2</accession>
<gene>
    <name evidence="19" type="ORF">N8I74_12480</name>
</gene>
<dbReference type="EMBL" id="CP106753">
    <property type="protein sequence ID" value="UXY14135.1"/>
    <property type="molecule type" value="Genomic_DNA"/>
</dbReference>
<comment type="catalytic activity">
    <reaction evidence="12 17">
        <text>L-valine + 2-oxoglutarate = 3-methyl-2-oxobutanoate + L-glutamate</text>
        <dbReference type="Rhea" id="RHEA:24813"/>
        <dbReference type="ChEBI" id="CHEBI:11851"/>
        <dbReference type="ChEBI" id="CHEBI:16810"/>
        <dbReference type="ChEBI" id="CHEBI:29985"/>
        <dbReference type="ChEBI" id="CHEBI:57762"/>
        <dbReference type="EC" id="2.6.1.42"/>
    </reaction>
</comment>
<evidence type="ECO:0000256" key="16">
    <source>
        <dbReference type="RuleBase" id="RU004516"/>
    </source>
</evidence>
<evidence type="ECO:0000256" key="13">
    <source>
        <dbReference type="ARBA" id="ARBA00048798"/>
    </source>
</evidence>
<sequence length="356" mass="39245">MNIDIQVAAQRQTKPALSEVQFGSHVSDHMFVAEYDAGRGWHSPRVMPYGEFRLDPRALVLHYGQSVFEGLKAYRQADGGIALFRPGCNAARLNTSCARMAMPALPEALFIDGLQRLVALEAAWVPDTSGAALYARPVMFANEPVLGVRRSSRYVFCIMLCPVPPYFQIGDAPFKLVAREDCARTAQGGCGDAKTSANYGQTIVELERARREGYDNLLWLDAAGHRLIEEAGITNVFIRYQDKVVTPPLSGRILPGITRDSVIRLLRHQGVPVLEQETTIDGLVADIDDGRVREIFLTGTATIVAPVGEIGFRDRRHTLAPVAPDDSMAAALYRTLTAIQYGRATDEFGWMQRVPL</sequence>
<dbReference type="Gene3D" id="3.30.470.10">
    <property type="match status" value="1"/>
</dbReference>
<dbReference type="PIRSF" id="PIRSF006468">
    <property type="entry name" value="BCAT1"/>
    <property type="match status" value="1"/>
</dbReference>
<dbReference type="RefSeq" id="WP_263123435.1">
    <property type="nucleotide sequence ID" value="NZ_CP106753.1"/>
</dbReference>
<keyword evidence="9 17" id="KW-0808">Transferase</keyword>
<evidence type="ECO:0000256" key="17">
    <source>
        <dbReference type="RuleBase" id="RU004517"/>
    </source>
</evidence>
<keyword evidence="11 17" id="KW-0100">Branched-chain amino acid biosynthesis</keyword>
<dbReference type="Pfam" id="PF01063">
    <property type="entry name" value="Aminotran_4"/>
    <property type="match status" value="1"/>
</dbReference>
<dbReference type="NCBIfam" id="TIGR01123">
    <property type="entry name" value="ilvE_II"/>
    <property type="match status" value="1"/>
</dbReference>
<dbReference type="InterPro" id="IPR005786">
    <property type="entry name" value="B_amino_transII"/>
</dbReference>
<dbReference type="SUPFAM" id="SSF56752">
    <property type="entry name" value="D-aminoacid aminotransferase-like PLP-dependent enzymes"/>
    <property type="match status" value="1"/>
</dbReference>
<dbReference type="Proteomes" id="UP001061302">
    <property type="component" value="Chromosome"/>
</dbReference>
<comment type="catalytic activity">
    <reaction evidence="13 17">
        <text>L-isoleucine + 2-oxoglutarate = (S)-3-methyl-2-oxopentanoate + L-glutamate</text>
        <dbReference type="Rhea" id="RHEA:24801"/>
        <dbReference type="ChEBI" id="CHEBI:16810"/>
        <dbReference type="ChEBI" id="CHEBI:29985"/>
        <dbReference type="ChEBI" id="CHEBI:35146"/>
        <dbReference type="ChEBI" id="CHEBI:58045"/>
        <dbReference type="EC" id="2.6.1.42"/>
    </reaction>
</comment>